<evidence type="ECO:0000259" key="3">
    <source>
        <dbReference type="Pfam" id="PF03713"/>
    </source>
</evidence>
<dbReference type="PANTHER" id="PTHR36933">
    <property type="entry name" value="SLL0788 PROTEIN"/>
    <property type="match status" value="1"/>
</dbReference>
<dbReference type="RefSeq" id="WP_189504358.1">
    <property type="nucleotide sequence ID" value="NZ_BMZQ01000002.1"/>
</dbReference>
<evidence type="ECO:0000313" key="4">
    <source>
        <dbReference type="EMBL" id="GHD16792.1"/>
    </source>
</evidence>
<proteinExistence type="predicted"/>
<dbReference type="Pfam" id="PF03713">
    <property type="entry name" value="DUF305"/>
    <property type="match status" value="1"/>
</dbReference>
<organism evidence="4 5">
    <name type="scientific">Tianweitania populi</name>
    <dbReference type="NCBI Taxonomy" id="1607949"/>
    <lineage>
        <taxon>Bacteria</taxon>
        <taxon>Pseudomonadati</taxon>
        <taxon>Pseudomonadota</taxon>
        <taxon>Alphaproteobacteria</taxon>
        <taxon>Hyphomicrobiales</taxon>
        <taxon>Phyllobacteriaceae</taxon>
        <taxon>Tianweitania</taxon>
    </lineage>
</organism>
<reference evidence="4" key="2">
    <citation type="submission" date="2020-09" db="EMBL/GenBank/DDBJ databases">
        <authorList>
            <person name="Sun Q."/>
            <person name="Kim S."/>
        </authorList>
    </citation>
    <scope>NUCLEOTIDE SEQUENCE</scope>
    <source>
        <strain evidence="4">KCTC 42249</strain>
    </source>
</reference>
<feature type="chain" id="PRO_5035162204" description="DUF305 domain-containing protein" evidence="2">
    <location>
        <begin position="23"/>
        <end position="132"/>
    </location>
</feature>
<dbReference type="Proteomes" id="UP000630142">
    <property type="component" value="Unassembled WGS sequence"/>
</dbReference>
<comment type="caution">
    <text evidence="4">The sequence shown here is derived from an EMBL/GenBank/DDBJ whole genome shotgun (WGS) entry which is preliminary data.</text>
</comment>
<keyword evidence="2" id="KW-0732">Signal</keyword>
<evidence type="ECO:0000256" key="1">
    <source>
        <dbReference type="SAM" id="MobiDB-lite"/>
    </source>
</evidence>
<dbReference type="InterPro" id="IPR005183">
    <property type="entry name" value="DUF305_CopM-like"/>
</dbReference>
<dbReference type="Gene3D" id="1.20.1260.10">
    <property type="match status" value="1"/>
</dbReference>
<feature type="domain" description="DUF305" evidence="3">
    <location>
        <begin position="38"/>
        <end position="127"/>
    </location>
</feature>
<dbReference type="InterPro" id="IPR012347">
    <property type="entry name" value="Ferritin-like"/>
</dbReference>
<evidence type="ECO:0000313" key="5">
    <source>
        <dbReference type="Proteomes" id="UP000630142"/>
    </source>
</evidence>
<dbReference type="AlphaFoldDB" id="A0A8J3GKZ8"/>
<evidence type="ECO:0000256" key="2">
    <source>
        <dbReference type="SAM" id="SignalP"/>
    </source>
</evidence>
<protein>
    <recommendedName>
        <fullName evidence="3">DUF305 domain-containing protein</fullName>
    </recommendedName>
</protein>
<reference evidence="4" key="1">
    <citation type="journal article" date="2014" name="Int. J. Syst. Evol. Microbiol.">
        <title>Complete genome sequence of Corynebacterium casei LMG S-19264T (=DSM 44701T), isolated from a smear-ripened cheese.</title>
        <authorList>
            <consortium name="US DOE Joint Genome Institute (JGI-PGF)"/>
            <person name="Walter F."/>
            <person name="Albersmeier A."/>
            <person name="Kalinowski J."/>
            <person name="Ruckert C."/>
        </authorList>
    </citation>
    <scope>NUCLEOTIDE SEQUENCE</scope>
    <source>
        <strain evidence="4">KCTC 42249</strain>
    </source>
</reference>
<dbReference type="EMBL" id="BMZQ01000002">
    <property type="protein sequence ID" value="GHD16792.1"/>
    <property type="molecule type" value="Genomic_DNA"/>
</dbReference>
<feature type="region of interest" description="Disordered" evidence="1">
    <location>
        <begin position="26"/>
        <end position="53"/>
    </location>
</feature>
<feature type="signal peptide" evidence="2">
    <location>
        <begin position="1"/>
        <end position="22"/>
    </location>
</feature>
<name>A0A8J3GKZ8_9HYPH</name>
<dbReference type="PANTHER" id="PTHR36933:SF1">
    <property type="entry name" value="SLL0788 PROTEIN"/>
    <property type="match status" value="1"/>
</dbReference>
<sequence>MKTLPLSLAALGLFSLSGLAIAQDHSGHGAHMSGHEGHTMSEASDADAAPSTKAFEEANAAMHEAMAIDFTGNPDVDFVRSMIPHHEGAVAMAKVQLQYGKDPELRKLAEEVVAAQEPEIAAMKAWLAKNAK</sequence>
<gene>
    <name evidence="4" type="ORF">GCM10016234_25280</name>
</gene>
<keyword evidence="5" id="KW-1185">Reference proteome</keyword>
<accession>A0A8J3GKZ8</accession>